<sequence>FRPDPDKLNAVREYPIPTKLKAVRTFLGLSSYYRRFIKNYATIAEPLIALTRHSDLKPFQWSEARQNSFEALRQRLIEASIISYPRFDQPFILQLNASDVAREHAIGYASRTLSESECKYSSTVRECLAIVYGLSYDPGSLLLLDYFRNGSLPPHSLLILISLISTSTKPTDVLDSTIANIHFA</sequence>
<evidence type="ECO:0000313" key="2">
    <source>
        <dbReference type="EMBL" id="CAF5197767.1"/>
    </source>
</evidence>
<organism evidence="2 3">
    <name type="scientific">Rotaria magnacalcarata</name>
    <dbReference type="NCBI Taxonomy" id="392030"/>
    <lineage>
        <taxon>Eukaryota</taxon>
        <taxon>Metazoa</taxon>
        <taxon>Spiralia</taxon>
        <taxon>Gnathifera</taxon>
        <taxon>Rotifera</taxon>
        <taxon>Eurotatoria</taxon>
        <taxon>Bdelloidea</taxon>
        <taxon>Philodinida</taxon>
        <taxon>Philodinidae</taxon>
        <taxon>Rotaria</taxon>
    </lineage>
</organism>
<name>A0A8S3IH14_9BILA</name>
<dbReference type="Proteomes" id="UP000676336">
    <property type="component" value="Unassembled WGS sequence"/>
</dbReference>
<evidence type="ECO:0000313" key="3">
    <source>
        <dbReference type="Proteomes" id="UP000676336"/>
    </source>
</evidence>
<feature type="non-terminal residue" evidence="2">
    <location>
        <position position="1"/>
    </location>
</feature>
<evidence type="ECO:0000259" key="1">
    <source>
        <dbReference type="Pfam" id="PF17919"/>
    </source>
</evidence>
<proteinExistence type="predicted"/>
<comment type="caution">
    <text evidence="2">The sequence shown here is derived from an EMBL/GenBank/DDBJ whole genome shotgun (WGS) entry which is preliminary data.</text>
</comment>
<dbReference type="InterPro" id="IPR043502">
    <property type="entry name" value="DNA/RNA_pol_sf"/>
</dbReference>
<dbReference type="Pfam" id="PF17919">
    <property type="entry name" value="RT_RNaseH_2"/>
    <property type="match status" value="1"/>
</dbReference>
<dbReference type="PANTHER" id="PTHR34072">
    <property type="entry name" value="ENZYMATIC POLYPROTEIN-RELATED"/>
    <property type="match status" value="1"/>
</dbReference>
<gene>
    <name evidence="2" type="ORF">SMN809_LOCUS74594</name>
</gene>
<feature type="non-terminal residue" evidence="2">
    <location>
        <position position="184"/>
    </location>
</feature>
<dbReference type="FunFam" id="3.30.70.270:FF:000020">
    <property type="entry name" value="Transposon Tf2-6 polyprotein-like Protein"/>
    <property type="match status" value="1"/>
</dbReference>
<dbReference type="AlphaFoldDB" id="A0A8S3IH14"/>
<reference evidence="2" key="1">
    <citation type="submission" date="2021-02" db="EMBL/GenBank/DDBJ databases">
        <authorList>
            <person name="Nowell W R."/>
        </authorList>
    </citation>
    <scope>NUCLEOTIDE SEQUENCE</scope>
</reference>
<accession>A0A8S3IH14</accession>
<dbReference type="EMBL" id="CAJOBI010330495">
    <property type="protein sequence ID" value="CAF5197767.1"/>
    <property type="molecule type" value="Genomic_DNA"/>
</dbReference>
<dbReference type="InterPro" id="IPR041577">
    <property type="entry name" value="RT_RNaseH_2"/>
</dbReference>
<dbReference type="SUPFAM" id="SSF56672">
    <property type="entry name" value="DNA/RNA polymerases"/>
    <property type="match status" value="1"/>
</dbReference>
<protein>
    <recommendedName>
        <fullName evidence="1">Reverse transcriptase/retrotransposon-derived protein RNase H-like domain-containing protein</fullName>
    </recommendedName>
</protein>
<dbReference type="Gene3D" id="3.30.70.270">
    <property type="match status" value="1"/>
</dbReference>
<dbReference type="InterPro" id="IPR043128">
    <property type="entry name" value="Rev_trsase/Diguanyl_cyclase"/>
</dbReference>
<feature type="domain" description="Reverse transcriptase/retrotransposon-derived protein RNase H-like" evidence="1">
    <location>
        <begin position="61"/>
        <end position="134"/>
    </location>
</feature>